<dbReference type="Proteomes" id="UP000012101">
    <property type="component" value="Unassembled WGS sequence"/>
</dbReference>
<comment type="caution">
    <text evidence="1">The sequence shown here is derived from an EMBL/GenBank/DDBJ whole genome shotgun (WGS) entry which is preliminary data.</text>
</comment>
<dbReference type="EMBL" id="AFJM02000042">
    <property type="protein sequence ID" value="EMM72323.1"/>
    <property type="molecule type" value="Genomic_DNA"/>
</dbReference>
<name>M6FHR1_9LEPT</name>
<reference evidence="1 2" key="1">
    <citation type="submission" date="2013-01" db="EMBL/GenBank/DDBJ databases">
        <authorList>
            <person name="Harkins D.M."/>
            <person name="Durkin A.S."/>
            <person name="Brinkac L.M."/>
            <person name="Haft D.H."/>
            <person name="Selengut J.D."/>
            <person name="Sanka R."/>
            <person name="DePew J."/>
            <person name="Purushe J."/>
            <person name="Hospenthal D.R."/>
            <person name="Murray C.K."/>
            <person name="Pimentel G."/>
            <person name="Wasfy M."/>
            <person name="Vinetz J.M."/>
            <person name="Sutton G.G."/>
            <person name="Nierman W.C."/>
            <person name="Fouts D.E."/>
        </authorList>
    </citation>
    <scope>NUCLEOTIDE SEQUENCE [LARGE SCALE GENOMIC DNA]</scope>
    <source>
        <strain evidence="1 2">2006001855</strain>
    </source>
</reference>
<dbReference type="AlphaFoldDB" id="M6FHR1"/>
<proteinExistence type="predicted"/>
<evidence type="ECO:0000313" key="1">
    <source>
        <dbReference type="EMBL" id="EMM72323.1"/>
    </source>
</evidence>
<accession>M6FHR1</accession>
<organism evidence="1 2">
    <name type="scientific">Leptospira weilii str. 2006001855</name>
    <dbReference type="NCBI Taxonomy" id="996804"/>
    <lineage>
        <taxon>Bacteria</taxon>
        <taxon>Pseudomonadati</taxon>
        <taxon>Spirochaetota</taxon>
        <taxon>Spirochaetia</taxon>
        <taxon>Leptospirales</taxon>
        <taxon>Leptospiraceae</taxon>
        <taxon>Leptospira</taxon>
    </lineage>
</organism>
<evidence type="ECO:0000313" key="2">
    <source>
        <dbReference type="Proteomes" id="UP000012101"/>
    </source>
</evidence>
<gene>
    <name evidence="1" type="ORF">LEP1GSC038_3695</name>
</gene>
<protein>
    <submittedName>
        <fullName evidence="1">Uncharacterized protein</fullName>
    </submittedName>
</protein>
<sequence length="40" mass="4459">MLESNTLVSYSPKLSTAALTLSVTAKRSFEVRIKTNFKLI</sequence>